<keyword evidence="4" id="KW-1185">Reference proteome</keyword>
<evidence type="ECO:0000256" key="2">
    <source>
        <dbReference type="SAM" id="Phobius"/>
    </source>
</evidence>
<dbReference type="EMBL" id="QEKW01000008">
    <property type="protein sequence ID" value="PVZ08501.1"/>
    <property type="molecule type" value="Genomic_DNA"/>
</dbReference>
<evidence type="ECO:0000313" key="4">
    <source>
        <dbReference type="Proteomes" id="UP000245639"/>
    </source>
</evidence>
<keyword evidence="2" id="KW-0812">Transmembrane</keyword>
<feature type="region of interest" description="Disordered" evidence="1">
    <location>
        <begin position="160"/>
        <end position="245"/>
    </location>
</feature>
<sequence>MLALLLALALGAAVALWLILAGSLGAHAEGGRETGAGAAAAPPAPVELVGPATVVATSSCVGADPRDTVAVDGPAGRRLMPLDGCGSPLGARMTVRMAFVGGEPADAPARVLGTGSSAALVTEGAGTSPLTGRLAILLTGVAGLGMAGLLVAVVHERRRRAARAAAPARPTRPTTTTRRTRDDGPRRTAHRPAARPARSTRAGRPAGLDAGRRVPAQRTGSSRSTRARGAGGGGTRRPAAGPHRG</sequence>
<feature type="compositionally biased region" description="Low complexity" evidence="1">
    <location>
        <begin position="236"/>
        <end position="245"/>
    </location>
</feature>
<feature type="compositionally biased region" description="Low complexity" evidence="1">
    <location>
        <begin position="218"/>
        <end position="228"/>
    </location>
</feature>
<protein>
    <submittedName>
        <fullName evidence="3">Uncharacterized protein</fullName>
    </submittedName>
</protein>
<organism evidence="3 4">
    <name type="scientific">Actinomycetospora cinnamomea</name>
    <dbReference type="NCBI Taxonomy" id="663609"/>
    <lineage>
        <taxon>Bacteria</taxon>
        <taxon>Bacillati</taxon>
        <taxon>Actinomycetota</taxon>
        <taxon>Actinomycetes</taxon>
        <taxon>Pseudonocardiales</taxon>
        <taxon>Pseudonocardiaceae</taxon>
        <taxon>Actinomycetospora</taxon>
    </lineage>
</organism>
<reference evidence="3 4" key="1">
    <citation type="submission" date="2018-04" db="EMBL/GenBank/DDBJ databases">
        <title>Genomic Encyclopedia of Type Strains, Phase IV (KMG-IV): sequencing the most valuable type-strain genomes for metagenomic binning, comparative biology and taxonomic classification.</title>
        <authorList>
            <person name="Goeker M."/>
        </authorList>
    </citation>
    <scope>NUCLEOTIDE SEQUENCE [LARGE SCALE GENOMIC DNA]</scope>
    <source>
        <strain evidence="3 4">DSM 45771</strain>
    </source>
</reference>
<keyword evidence="2" id="KW-0472">Membrane</keyword>
<name>A0A2U1F8K0_9PSEU</name>
<gene>
    <name evidence="3" type="ORF">C8D89_10898</name>
</gene>
<dbReference type="Proteomes" id="UP000245639">
    <property type="component" value="Unassembled WGS sequence"/>
</dbReference>
<proteinExistence type="predicted"/>
<evidence type="ECO:0000313" key="3">
    <source>
        <dbReference type="EMBL" id="PVZ08501.1"/>
    </source>
</evidence>
<keyword evidence="2" id="KW-1133">Transmembrane helix</keyword>
<accession>A0A2U1F8K0</accession>
<feature type="compositionally biased region" description="Low complexity" evidence="1">
    <location>
        <begin position="194"/>
        <end position="207"/>
    </location>
</feature>
<feature type="compositionally biased region" description="Low complexity" evidence="1">
    <location>
        <begin position="163"/>
        <end position="177"/>
    </location>
</feature>
<feature type="transmembrane region" description="Helical" evidence="2">
    <location>
        <begin position="134"/>
        <end position="154"/>
    </location>
</feature>
<dbReference type="AlphaFoldDB" id="A0A2U1F8K0"/>
<comment type="caution">
    <text evidence="3">The sequence shown here is derived from an EMBL/GenBank/DDBJ whole genome shotgun (WGS) entry which is preliminary data.</text>
</comment>
<evidence type="ECO:0000256" key="1">
    <source>
        <dbReference type="SAM" id="MobiDB-lite"/>
    </source>
</evidence>